<gene>
    <name evidence="1" type="ORF">XBP1_2920001</name>
</gene>
<dbReference type="HOGENOM" id="CLU_346455_0_0_6"/>
<evidence type="ECO:0008006" key="2">
    <source>
        <dbReference type="Google" id="ProtNLM"/>
    </source>
</evidence>
<dbReference type="EMBL" id="CBSW010000215">
    <property type="protein sequence ID" value="CDG98007.1"/>
    <property type="molecule type" value="Genomic_DNA"/>
</dbReference>
<accession>A0A077NHN3</accession>
<proteinExistence type="predicted"/>
<evidence type="ECO:0000313" key="1">
    <source>
        <dbReference type="EMBL" id="CDG98007.1"/>
    </source>
</evidence>
<organism evidence="1">
    <name type="scientific">Xenorhabdus bovienii str. puntauvense</name>
    <dbReference type="NCBI Taxonomy" id="1398201"/>
    <lineage>
        <taxon>Bacteria</taxon>
        <taxon>Pseudomonadati</taxon>
        <taxon>Pseudomonadota</taxon>
        <taxon>Gammaproteobacteria</taxon>
        <taxon>Enterobacterales</taxon>
        <taxon>Morganellaceae</taxon>
        <taxon>Xenorhabdus</taxon>
    </lineage>
</organism>
<dbReference type="Proteomes" id="UP000028511">
    <property type="component" value="Unassembled WGS sequence"/>
</dbReference>
<comment type="caution">
    <text evidence="1">The sequence shown here is derived from an EMBL/GenBank/DDBJ whole genome shotgun (WGS) entry which is preliminary data.</text>
</comment>
<protein>
    <recommendedName>
        <fullName evidence="2">Tail protein</fullName>
    </recommendedName>
</protein>
<sequence>MPLTRKVNDKELSTDIKLNAADVGAYTKEDTDAHIKDVKVLAETANQNATTAIQRADSKVPLTRKVNDKELSADIKLSAADIGAYSQKETDDHINNVKTQVDNVNKLAETANLNATTAIQSADSKVPLTRKVNDKELSADIKLGAADVGAYTKEDTDAHINSVKTQVDNVNKLAETANQSATTAIQSADSKVPLTRKVNDKELSADIKLNAADIGAYTKVETDDHINNVKVLAETANQNATTAIQSADSKVPLTRKVNDKELSVDIKLNAADVGAYTKEDTDAHIKDVKVLAETANQNATTAIQNADSKVPLTRKVNDKELSADIKLSAADVGAYSQKETDDHINIVKTQVDNVNKLAETANLNATTAIQNADSKVPLTRKVNGKELSADIQLGAADVGAYSQKETDDRISDVKTQVDNVNKLAETANLNATTAIQNADSKVPLTRKVNDKELSADIQLSAADTGAYSQKETDDHINIVKTQVDNVNKLAETANQNATTAIQSVDSKVPLTRKVNDKELSADIQLGAEDVGAYTKEETDTHINNVKVLAETANQNATTAIQSAGSKVPLTRKVNGKELLTDIELSAADIGTYNRTEIDDRINKVDKLADTANQNATSAIQSAGSKVPLIRKVNGKELSTDIQLIADDVGAYNKKETDDRISIVDKLADTANKNAISAIQNVDSKVPLTRKVNGKELSTDIELTAIDIDVYNKADVNILFEDVKELANNANNNADNKVPLTRTVNGKSLLTDIKLQASDLNVYSKGEVDSRIEDVKELANSANNNADSRVPLTRTVNGKALLSDIKLIASDVGAYTKAETDLRISKVEDLAKSANNNASGRLEKGQNGADIPDKKAFVKNLGLSDLIGLGIESRRVGTDVTIIKLGDIIKINGLAIASEPIGEVNSFVIGGITYYTHYYKIQLPTSLPNGIISCHASIVGNNFDNQQPGYLADVKTQRNNPNGVGVSKDTLTISVTTPQVGWVPHFDYQVIGY</sequence>
<dbReference type="AlphaFoldDB" id="A0A077NHN3"/>
<reference evidence="1" key="1">
    <citation type="submission" date="2013-07" db="EMBL/GenBank/DDBJ databases">
        <title>Sub-species coevolution in mutualistic symbiosis.</title>
        <authorList>
            <person name="Murfin K."/>
            <person name="Klassen J."/>
            <person name="Lee M."/>
            <person name="Forst S."/>
            <person name="Stock P."/>
            <person name="Goodrich-Blair H."/>
        </authorList>
    </citation>
    <scope>NUCLEOTIDE SEQUENCE [LARGE SCALE GENOMIC DNA]</scope>
    <source>
        <strain evidence="1">Puntauvense</strain>
    </source>
</reference>
<name>A0A077NHN3_XENBV</name>